<dbReference type="Proteomes" id="UP000577419">
    <property type="component" value="Unassembled WGS sequence"/>
</dbReference>
<reference evidence="3" key="2">
    <citation type="submission" date="2021-03" db="EMBL/GenBank/DDBJ databases">
        <authorList>
            <person name="Jaffe A."/>
        </authorList>
    </citation>
    <scope>NUCLEOTIDE SEQUENCE</scope>
    <source>
        <strain evidence="3">RIFCSPHIGHO2_01_FULL_GW2011_AR10_43_9</strain>
    </source>
</reference>
<dbReference type="NCBIfam" id="NF011465">
    <property type="entry name" value="PRK14886.1-1"/>
    <property type="match status" value="1"/>
</dbReference>
<reference evidence="4" key="1">
    <citation type="journal article" date="2020" name="bioRxiv">
        <title>A rank-normalized archaeal taxonomy based on genome phylogeny resolves widespread incomplete and uneven classifications.</title>
        <authorList>
            <person name="Rinke C."/>
            <person name="Chuvochina M."/>
            <person name="Mussig A.J."/>
            <person name="Chaumeil P.-A."/>
            <person name="Waite D.W."/>
            <person name="Whitman W.B."/>
            <person name="Parks D.H."/>
            <person name="Hugenholtz P."/>
        </authorList>
    </citation>
    <scope>NUCLEOTIDE SEQUENCE [LARGE SCALE GENOMIC DNA]</scope>
</reference>
<protein>
    <submittedName>
        <fullName evidence="2">Uncharacterized protein</fullName>
    </submittedName>
</protein>
<dbReference type="EMBL" id="DUFG01000027">
    <property type="protein sequence ID" value="HIH08801.1"/>
    <property type="molecule type" value="Genomic_DNA"/>
</dbReference>
<dbReference type="Gene3D" id="3.30.2380.10">
    <property type="entry name" value="CGI121/TPRKB"/>
    <property type="match status" value="1"/>
</dbReference>
<accession>A0A7J4ITG3</accession>
<dbReference type="SUPFAM" id="SSF143870">
    <property type="entry name" value="PF0523-like"/>
    <property type="match status" value="1"/>
</dbReference>
<name>A0A7J4ITG3_9ARCH</name>
<reference evidence="3" key="3">
    <citation type="submission" date="2021-05" db="EMBL/GenBank/DDBJ databases">
        <title>Protein family content uncovers lineage relationships and bacterial pathway maintenance mechanisms in DPANN archaea.</title>
        <authorList>
            <person name="Castelle C.J."/>
            <person name="Meheust R."/>
            <person name="Jaffe A.L."/>
            <person name="Seitz K."/>
            <person name="Gong X."/>
            <person name="Baker B.J."/>
            <person name="Banfield J.F."/>
        </authorList>
    </citation>
    <scope>NUCLEOTIDE SEQUENCE</scope>
    <source>
        <strain evidence="3">RIFCSPHIGHO2_01_FULL_GW2011_AR10_43_9</strain>
    </source>
</reference>
<sequence length="180" mass="20012">MLLKPISSLKAGILTGSIKVNSVGSTIKKLSVYCSGKQFVQLCYAAPIASIDQVFFALEQTISAFDSGANFSKKQELEFLIRLTGRKQISRALDLTGLKKGMNTALLVIVASNEKEIKKIFNEIKMQTGFKEKKIDFKKNEKELIKIHGILQKEIDALKDLKNPVQELVLEKIALVALEN</sequence>
<dbReference type="InterPro" id="IPR036504">
    <property type="entry name" value="CGI121/TPRKB_sf"/>
</dbReference>
<evidence type="ECO:0000313" key="4">
    <source>
        <dbReference type="Proteomes" id="UP000577419"/>
    </source>
</evidence>
<gene>
    <name evidence="2" type="ORF">HA237_05540</name>
    <name evidence="3" type="ORF">J4224_04285</name>
</gene>
<dbReference type="Pfam" id="PF08617">
    <property type="entry name" value="CGI-121"/>
    <property type="match status" value="1"/>
</dbReference>
<evidence type="ECO:0000313" key="2">
    <source>
        <dbReference type="EMBL" id="HIH08801.1"/>
    </source>
</evidence>
<comment type="similarity">
    <text evidence="1">Belongs to the CGI121/TPRKB family.</text>
</comment>
<dbReference type="InterPro" id="IPR013926">
    <property type="entry name" value="CGI121/TPRKB"/>
</dbReference>
<dbReference type="Proteomes" id="UP000683213">
    <property type="component" value="Unassembled WGS sequence"/>
</dbReference>
<dbReference type="AlphaFoldDB" id="A0A7J4ITG3"/>
<dbReference type="EMBL" id="JAGVWF010000060">
    <property type="protein sequence ID" value="MBS3059614.1"/>
    <property type="molecule type" value="Genomic_DNA"/>
</dbReference>
<proteinExistence type="inferred from homology"/>
<evidence type="ECO:0000313" key="3">
    <source>
        <dbReference type="EMBL" id="MBS3059614.1"/>
    </source>
</evidence>
<organism evidence="2 4">
    <name type="scientific">Candidatus Iainarchaeum sp</name>
    <dbReference type="NCBI Taxonomy" id="3101447"/>
    <lineage>
        <taxon>Archaea</taxon>
        <taxon>Candidatus Iainarchaeota</taxon>
        <taxon>Candidatus Iainarchaeia</taxon>
        <taxon>Candidatus Iainarchaeales</taxon>
        <taxon>Candidatus Iainarchaeaceae</taxon>
        <taxon>Candidatus Iainarchaeum</taxon>
    </lineage>
</organism>
<evidence type="ECO:0000256" key="1">
    <source>
        <dbReference type="ARBA" id="ARBA00005546"/>
    </source>
</evidence>
<comment type="caution">
    <text evidence="2">The sequence shown here is derived from an EMBL/GenBank/DDBJ whole genome shotgun (WGS) entry which is preliminary data.</text>
</comment>